<sequence>MNQIEKVQSTISFSKEQLELIKSQIAPEATNEELQLFLYTAKRSGLDPLARQIYCIHRSVKLPNGQYGKKMTVQTSIDGFRVIAERSGLYGGQGEPIFEYSPEGEVVSCKVSVYKFKGDVRYEAAVGVAFFSEYAQTDRSGNLTGLWATKKRIMLQKVAEALALRKAFAQDLSGLYTTEEMPPVEDSIAPPSYIKSHDNAEDLEMAIDNCETRKELLALYQLNKEIVEDLQMTVLFADKKKSLK</sequence>
<dbReference type="GO" id="GO:0006310">
    <property type="term" value="P:DNA recombination"/>
    <property type="evidence" value="ECO:0007669"/>
    <property type="project" value="InterPro"/>
</dbReference>
<reference evidence="1" key="1">
    <citation type="submission" date="2020-04" db="EMBL/GenBank/DDBJ databases">
        <authorList>
            <person name="Chiriac C."/>
            <person name="Salcher M."/>
            <person name="Ghai R."/>
            <person name="Kavagutti S V."/>
        </authorList>
    </citation>
    <scope>NUCLEOTIDE SEQUENCE</scope>
</reference>
<dbReference type="GO" id="GO:0003677">
    <property type="term" value="F:DNA binding"/>
    <property type="evidence" value="ECO:0007669"/>
    <property type="project" value="InterPro"/>
</dbReference>
<organism evidence="1">
    <name type="scientific">uncultured Caudovirales phage</name>
    <dbReference type="NCBI Taxonomy" id="2100421"/>
    <lineage>
        <taxon>Viruses</taxon>
        <taxon>Duplodnaviria</taxon>
        <taxon>Heunggongvirae</taxon>
        <taxon>Uroviricota</taxon>
        <taxon>Caudoviricetes</taxon>
        <taxon>Peduoviridae</taxon>
        <taxon>Maltschvirus</taxon>
        <taxon>Maltschvirus maltsch</taxon>
    </lineage>
</organism>
<gene>
    <name evidence="1" type="ORF">UFOVP463_28</name>
</gene>
<dbReference type="Pfam" id="PF03837">
    <property type="entry name" value="RecT"/>
    <property type="match status" value="1"/>
</dbReference>
<dbReference type="NCBIfam" id="TIGR01913">
    <property type="entry name" value="bet_lambda"/>
    <property type="match status" value="1"/>
</dbReference>
<dbReference type="InterPro" id="IPR010183">
    <property type="entry name" value="Phage_lambda_Bet"/>
</dbReference>
<evidence type="ECO:0000313" key="1">
    <source>
        <dbReference type="EMBL" id="CAB4144256.1"/>
    </source>
</evidence>
<proteinExistence type="predicted"/>
<dbReference type="InterPro" id="IPR018330">
    <property type="entry name" value="RecT_fam"/>
</dbReference>
<protein>
    <submittedName>
        <fullName evidence="1">Bet_lambda, phage recombination protein Bet</fullName>
    </submittedName>
</protein>
<name>A0A6J5MGR6_9CAUD</name>
<dbReference type="EMBL" id="LR796433">
    <property type="protein sequence ID" value="CAB4144256.1"/>
    <property type="molecule type" value="Genomic_DNA"/>
</dbReference>
<accession>A0A6J5MGR6</accession>